<comment type="caution">
    <text evidence="1">The sequence shown here is derived from an EMBL/GenBank/DDBJ whole genome shotgun (WGS) entry which is preliminary data.</text>
</comment>
<proteinExistence type="predicted"/>
<evidence type="ECO:0000313" key="1">
    <source>
        <dbReference type="EMBL" id="OQP49256.1"/>
    </source>
</evidence>
<organism evidence="1 2">
    <name type="scientific">Niastella populi</name>
    <dbReference type="NCBI Taxonomy" id="550983"/>
    <lineage>
        <taxon>Bacteria</taxon>
        <taxon>Pseudomonadati</taxon>
        <taxon>Bacteroidota</taxon>
        <taxon>Chitinophagia</taxon>
        <taxon>Chitinophagales</taxon>
        <taxon>Chitinophagaceae</taxon>
        <taxon>Niastella</taxon>
    </lineage>
</organism>
<dbReference type="Proteomes" id="UP000192276">
    <property type="component" value="Unassembled WGS sequence"/>
</dbReference>
<accession>A0A1V9ESY4</accession>
<dbReference type="AlphaFoldDB" id="A0A1V9ESY4"/>
<dbReference type="InterPro" id="IPR045391">
    <property type="entry name" value="DUF6520"/>
</dbReference>
<evidence type="ECO:0000313" key="2">
    <source>
        <dbReference type="Proteomes" id="UP000192276"/>
    </source>
</evidence>
<dbReference type="EMBL" id="LWBP01000229">
    <property type="protein sequence ID" value="OQP49256.1"/>
    <property type="molecule type" value="Genomic_DNA"/>
</dbReference>
<dbReference type="RefSeq" id="WP_081170182.1">
    <property type="nucleotide sequence ID" value="NZ_LWBP01000229.1"/>
</dbReference>
<gene>
    <name evidence="1" type="ORF">A4R26_30895</name>
</gene>
<keyword evidence="2" id="KW-1185">Reference proteome</keyword>
<dbReference type="OrthoDB" id="680073at2"/>
<sequence length="88" mass="10084">MKRIKIILNTLAITLAIAGALATRYYMQEHIQSQYIPVDTSYRAVGTFGVDYNCYDTNMVCTFYLTDSGVSPKKYLPYRKGQYVPLKK</sequence>
<protein>
    <submittedName>
        <fullName evidence="1">Uncharacterized protein</fullName>
    </submittedName>
</protein>
<reference evidence="2" key="1">
    <citation type="submission" date="2016-04" db="EMBL/GenBank/DDBJ databases">
        <authorList>
            <person name="Chen L."/>
            <person name="Zhuang W."/>
            <person name="Wang G."/>
        </authorList>
    </citation>
    <scope>NUCLEOTIDE SEQUENCE [LARGE SCALE GENOMIC DNA]</scope>
    <source>
        <strain evidence="2">208</strain>
    </source>
</reference>
<name>A0A1V9ESY4_9BACT</name>
<dbReference type="Pfam" id="PF20130">
    <property type="entry name" value="DUF6520"/>
    <property type="match status" value="1"/>
</dbReference>